<evidence type="ECO:0000259" key="2">
    <source>
        <dbReference type="Pfam" id="PF12945"/>
    </source>
</evidence>
<proteinExistence type="predicted"/>
<dbReference type="HOGENOM" id="CLU_086342_1_1_9"/>
<dbReference type="Pfam" id="PF07238">
    <property type="entry name" value="PilZ"/>
    <property type="match status" value="1"/>
</dbReference>
<protein>
    <submittedName>
        <fullName evidence="3">Type IV pilus assembly PilZ</fullName>
    </submittedName>
</protein>
<reference evidence="4" key="1">
    <citation type="submission" date="2007-10" db="EMBL/GenBank/DDBJ databases">
        <title>Complete sequence of chromosome of Desulforudis audaxviator MP104C.</title>
        <authorList>
            <person name="Copeland A."/>
            <person name="Lucas S."/>
            <person name="Lapidus A."/>
            <person name="Barry K."/>
            <person name="Glavina del Rio T."/>
            <person name="Dalin E."/>
            <person name="Tice H."/>
            <person name="Bruce D."/>
            <person name="Pitluck S."/>
            <person name="Lowry S.R."/>
            <person name="Larimer F."/>
            <person name="Land M.L."/>
            <person name="Hauser L."/>
            <person name="Kyrpides N."/>
            <person name="Ivanova N.N."/>
            <person name="Richardson P."/>
        </authorList>
    </citation>
    <scope>NUCLEOTIDE SEQUENCE [LARGE SCALE GENOMIC DNA]</scope>
    <source>
        <strain evidence="4">MP104C</strain>
    </source>
</reference>
<evidence type="ECO:0000259" key="1">
    <source>
        <dbReference type="Pfam" id="PF07238"/>
    </source>
</evidence>
<dbReference type="EMBL" id="CP000860">
    <property type="protein sequence ID" value="ACA60241.1"/>
    <property type="molecule type" value="Genomic_DNA"/>
</dbReference>
<dbReference type="GO" id="GO:0035438">
    <property type="term" value="F:cyclic-di-GMP binding"/>
    <property type="evidence" value="ECO:0007669"/>
    <property type="project" value="InterPro"/>
</dbReference>
<dbReference type="Gene3D" id="2.40.10.220">
    <property type="entry name" value="predicted glycosyltransferase like domains"/>
    <property type="match status" value="1"/>
</dbReference>
<keyword evidence="4" id="KW-1185">Reference proteome</keyword>
<organism evidence="3 4">
    <name type="scientific">Desulforudis audaxviator (strain MP104C)</name>
    <dbReference type="NCBI Taxonomy" id="477974"/>
    <lineage>
        <taxon>Bacteria</taxon>
        <taxon>Bacillati</taxon>
        <taxon>Bacillota</taxon>
        <taxon>Clostridia</taxon>
        <taxon>Thermoanaerobacterales</taxon>
        <taxon>Candidatus Desulforudaceae</taxon>
        <taxon>Candidatus Desulforudis</taxon>
    </lineage>
</organism>
<accession>B1I5J4</accession>
<dbReference type="InterPro" id="IPR009875">
    <property type="entry name" value="PilZ_domain"/>
</dbReference>
<dbReference type="STRING" id="477974.Daud_1745"/>
<dbReference type="RefSeq" id="WP_012302821.1">
    <property type="nucleotide sequence ID" value="NC_010424.1"/>
</dbReference>
<dbReference type="Proteomes" id="UP000008544">
    <property type="component" value="Chromosome"/>
</dbReference>
<dbReference type="eggNOG" id="COG5581">
    <property type="taxonomic scope" value="Bacteria"/>
</dbReference>
<dbReference type="KEGG" id="dau:Daud_1745"/>
<dbReference type="AlphaFoldDB" id="B1I5J4"/>
<reference evidence="3 4" key="2">
    <citation type="journal article" date="2008" name="Science">
        <title>Environmental genomics reveals a single-species ecosystem deep within Earth.</title>
        <authorList>
            <person name="Chivian D."/>
            <person name="Brodie E.L."/>
            <person name="Alm E.J."/>
            <person name="Culley D.E."/>
            <person name="Dehal P.S."/>
            <person name="Desantis T.Z."/>
            <person name="Gihring T.M."/>
            <person name="Lapidus A."/>
            <person name="Lin L.H."/>
            <person name="Lowry S.R."/>
            <person name="Moser D.P."/>
            <person name="Richardson P.M."/>
            <person name="Southam G."/>
            <person name="Wanger G."/>
            <person name="Pratt L.M."/>
            <person name="Andersen G.L."/>
            <person name="Hazen T.C."/>
            <person name="Brockman F.J."/>
            <person name="Arkin A.P."/>
            <person name="Onstott T.C."/>
        </authorList>
    </citation>
    <scope>NUCLEOTIDE SEQUENCE [LARGE SCALE GENOMIC DNA]</scope>
    <source>
        <strain evidence="3 4">MP104C</strain>
    </source>
</reference>
<feature type="domain" description="PilZ" evidence="1">
    <location>
        <begin position="92"/>
        <end position="205"/>
    </location>
</feature>
<sequence length="215" mass="24420">MQLEIGQKMYVARDEDADSYVTSLQDMTGEYLLIGIPYYLGQPLILMQGDAILVTYVGTDGVYRFSTVCRGRRMDRVPLYILGRPEQVERIQRRRLVRLPVALEVRGGEKPNYGSVQEYSRWYTSDISAGGMSLILENPPAVGTKLVLEFSIPVHGRLRHIFADGQVKRVQRLEGNDGETRFAVGIRFQGLSKADEDAIVAFIFRRMAEERRSRG</sequence>
<name>B1I5J4_DESAP</name>
<dbReference type="InterPro" id="IPR009926">
    <property type="entry name" value="T3SS_YcgR_PilZN"/>
</dbReference>
<gene>
    <name evidence="3" type="ordered locus">Daud_1745</name>
</gene>
<dbReference type="Pfam" id="PF12945">
    <property type="entry name" value="PilZNR"/>
    <property type="match status" value="1"/>
</dbReference>
<dbReference type="SUPFAM" id="SSF141371">
    <property type="entry name" value="PilZ domain-like"/>
    <property type="match status" value="1"/>
</dbReference>
<evidence type="ECO:0000313" key="4">
    <source>
        <dbReference type="Proteomes" id="UP000008544"/>
    </source>
</evidence>
<evidence type="ECO:0000313" key="3">
    <source>
        <dbReference type="EMBL" id="ACA60241.1"/>
    </source>
</evidence>
<feature type="domain" description="Type III secretion system flagellar brake protein YcgR PilZN" evidence="2">
    <location>
        <begin position="4"/>
        <end position="85"/>
    </location>
</feature>